<dbReference type="PANTHER" id="PTHR48019">
    <property type="entry name" value="SERUM RESPONSE FACTOR HOMOLOG"/>
    <property type="match status" value="1"/>
</dbReference>
<evidence type="ECO:0000256" key="1">
    <source>
        <dbReference type="ARBA" id="ARBA00004123"/>
    </source>
</evidence>
<name>A0A218X0T4_PUNGR</name>
<gene>
    <name evidence="8" type="ORF">CDL15_Pgr002751</name>
</gene>
<dbReference type="InterPro" id="IPR050142">
    <property type="entry name" value="MADS-box/MEF2_TF"/>
</dbReference>
<accession>A0A218X0T4</accession>
<dbReference type="SMART" id="SM00432">
    <property type="entry name" value="MADS"/>
    <property type="match status" value="1"/>
</dbReference>
<reference evidence="9" key="1">
    <citation type="journal article" date="2017" name="Plant J.">
        <title>The pomegranate (Punica granatum L.) genome and the genomics of punicalagin biosynthesis.</title>
        <authorList>
            <person name="Qin G."/>
            <person name="Xu C."/>
            <person name="Ming R."/>
            <person name="Tang H."/>
            <person name="Guyot R."/>
            <person name="Kramer E.M."/>
            <person name="Hu Y."/>
            <person name="Yi X."/>
            <person name="Qi Y."/>
            <person name="Xu X."/>
            <person name="Gao Z."/>
            <person name="Pan H."/>
            <person name="Jian J."/>
            <person name="Tian Y."/>
            <person name="Yue Z."/>
            <person name="Xu Y."/>
        </authorList>
    </citation>
    <scope>NUCLEOTIDE SEQUENCE [LARGE SCALE GENOMIC DNA]</scope>
    <source>
        <strain evidence="9">cv. Dabenzi</strain>
    </source>
</reference>
<dbReference type="InterPro" id="IPR002100">
    <property type="entry name" value="TF_MADSbox"/>
</dbReference>
<feature type="domain" description="MADS-box" evidence="7">
    <location>
        <begin position="15"/>
        <end position="63"/>
    </location>
</feature>
<evidence type="ECO:0000313" key="9">
    <source>
        <dbReference type="Proteomes" id="UP000197138"/>
    </source>
</evidence>
<dbReference type="GO" id="GO:0003677">
    <property type="term" value="F:DNA binding"/>
    <property type="evidence" value="ECO:0007669"/>
    <property type="project" value="UniProtKB-KW"/>
</dbReference>
<evidence type="ECO:0000256" key="4">
    <source>
        <dbReference type="ARBA" id="ARBA00023163"/>
    </source>
</evidence>
<keyword evidence="2" id="KW-0805">Transcription regulation</keyword>
<comment type="caution">
    <text evidence="8">The sequence shown here is derived from an EMBL/GenBank/DDBJ whole genome shotgun (WGS) entry which is preliminary data.</text>
</comment>
<keyword evidence="3" id="KW-0238">DNA-binding</keyword>
<evidence type="ECO:0000256" key="3">
    <source>
        <dbReference type="ARBA" id="ARBA00023125"/>
    </source>
</evidence>
<dbReference type="GO" id="GO:0046983">
    <property type="term" value="F:protein dimerization activity"/>
    <property type="evidence" value="ECO:0007669"/>
    <property type="project" value="InterPro"/>
</dbReference>
<dbReference type="Proteomes" id="UP000197138">
    <property type="component" value="Unassembled WGS sequence"/>
</dbReference>
<sequence length="195" mass="22348">MSTESQEEQSRDRLDGITRQLKFSKGRDWIVQKAAELAILCDVDIGILMFSPGGRLTSFSSNARIQVLALRYNGNFLYHYRFEDKSKGVSDFHVHLAPQALEEKFWRLKQRQIEVQGKMRYYSPQLESITSVQEAEVHRRFLIEALQKLEELKEKLRQNVQQPSASIEASAAEGMDQICSLGTSNPQMPRGDTLI</sequence>
<organism evidence="8 9">
    <name type="scientific">Punica granatum</name>
    <name type="common">Pomegranate</name>
    <dbReference type="NCBI Taxonomy" id="22663"/>
    <lineage>
        <taxon>Eukaryota</taxon>
        <taxon>Viridiplantae</taxon>
        <taxon>Streptophyta</taxon>
        <taxon>Embryophyta</taxon>
        <taxon>Tracheophyta</taxon>
        <taxon>Spermatophyta</taxon>
        <taxon>Magnoliopsida</taxon>
        <taxon>eudicotyledons</taxon>
        <taxon>Gunneridae</taxon>
        <taxon>Pentapetalae</taxon>
        <taxon>rosids</taxon>
        <taxon>malvids</taxon>
        <taxon>Myrtales</taxon>
        <taxon>Lythraceae</taxon>
        <taxon>Punica</taxon>
    </lineage>
</organism>
<dbReference type="PROSITE" id="PS50066">
    <property type="entry name" value="MADS_BOX_2"/>
    <property type="match status" value="1"/>
</dbReference>
<dbReference type="Gene3D" id="3.40.1810.10">
    <property type="entry name" value="Transcription factor, MADS-box"/>
    <property type="match status" value="1"/>
</dbReference>
<dbReference type="Pfam" id="PF00319">
    <property type="entry name" value="SRF-TF"/>
    <property type="match status" value="1"/>
</dbReference>
<keyword evidence="5" id="KW-0539">Nucleus</keyword>
<dbReference type="SUPFAM" id="SSF55455">
    <property type="entry name" value="SRF-like"/>
    <property type="match status" value="1"/>
</dbReference>
<protein>
    <recommendedName>
        <fullName evidence="7">MADS-box domain-containing protein</fullName>
    </recommendedName>
</protein>
<proteinExistence type="predicted"/>
<dbReference type="EMBL" id="MTKT01002492">
    <property type="protein sequence ID" value="OWM78584.1"/>
    <property type="molecule type" value="Genomic_DNA"/>
</dbReference>
<evidence type="ECO:0000313" key="8">
    <source>
        <dbReference type="EMBL" id="OWM78584.1"/>
    </source>
</evidence>
<dbReference type="AlphaFoldDB" id="A0A218X0T4"/>
<evidence type="ECO:0000256" key="5">
    <source>
        <dbReference type="ARBA" id="ARBA00023242"/>
    </source>
</evidence>
<dbReference type="GO" id="GO:0005634">
    <property type="term" value="C:nucleus"/>
    <property type="evidence" value="ECO:0007669"/>
    <property type="project" value="UniProtKB-SubCell"/>
</dbReference>
<dbReference type="PRINTS" id="PR00404">
    <property type="entry name" value="MADSDOMAIN"/>
</dbReference>
<keyword evidence="6" id="KW-0175">Coiled coil</keyword>
<evidence type="ECO:0000256" key="2">
    <source>
        <dbReference type="ARBA" id="ARBA00023015"/>
    </source>
</evidence>
<feature type="coiled-coil region" evidence="6">
    <location>
        <begin position="132"/>
        <end position="162"/>
    </location>
</feature>
<dbReference type="InterPro" id="IPR036879">
    <property type="entry name" value="TF_MADSbox_sf"/>
</dbReference>
<comment type="subcellular location">
    <subcellularLocation>
        <location evidence="1">Nucleus</location>
    </subcellularLocation>
</comment>
<evidence type="ECO:0000259" key="7">
    <source>
        <dbReference type="PROSITE" id="PS50066"/>
    </source>
</evidence>
<keyword evidence="4" id="KW-0804">Transcription</keyword>
<evidence type="ECO:0000256" key="6">
    <source>
        <dbReference type="SAM" id="Coils"/>
    </source>
</evidence>